<dbReference type="GO" id="GO:0016151">
    <property type="term" value="F:nickel cation binding"/>
    <property type="evidence" value="ECO:0007669"/>
    <property type="project" value="UniProtKB-UniRule"/>
</dbReference>
<keyword evidence="3" id="KW-0996">Nickel insertion</keyword>
<sequence length="287" mass="30645">MSCSPTSPPRCRVKPDRVATSRPVRAELQFGTVHGRTYLGRQRTPHPFHITRPFHLPGDPAGLATLYLQSSSGGLYGDDDLSLSVRLDAQAYLHLTTQAATVVHDAKGGLTQQAVRLEVGPGGFLEYLPDPLILFPGANCHTLVQLKLHEGAKAVIFDSFVAHDPMALGRSFERLSNCVSIGGASGPQLVDRMQASGSLWQRKGLGCIATVWLAGCSDADQIAEALAPVIASAGTDIYLGIDTLPDRGLVGLRLMAPHGHQMSHILQRIAVAARLALTGWHSAARSK</sequence>
<keyword evidence="5" id="KW-1185">Reference proteome</keyword>
<comment type="subcellular location">
    <subcellularLocation>
        <location evidence="3">Cytoplasm</location>
    </subcellularLocation>
</comment>
<name>A0A844H8A6_9RHOB</name>
<evidence type="ECO:0000256" key="3">
    <source>
        <dbReference type="HAMAP-Rule" id="MF_01384"/>
    </source>
</evidence>
<keyword evidence="2 3" id="KW-0143">Chaperone</keyword>
<comment type="subunit">
    <text evidence="3">UreD, UreF and UreG form a complex that acts as a GTP-hydrolysis-dependent molecular chaperone, activating the urease apoprotein by helping to assemble the nickel containing metallocenter of UreC. The UreE protein probably delivers the nickel.</text>
</comment>
<evidence type="ECO:0000256" key="1">
    <source>
        <dbReference type="ARBA" id="ARBA00007177"/>
    </source>
</evidence>
<evidence type="ECO:0000313" key="5">
    <source>
        <dbReference type="Proteomes" id="UP000442533"/>
    </source>
</evidence>
<accession>A0A844H8A6</accession>
<proteinExistence type="inferred from homology"/>
<comment type="caution">
    <text evidence="4">The sequence shown here is derived from an EMBL/GenBank/DDBJ whole genome shotgun (WGS) entry which is preliminary data.</text>
</comment>
<keyword evidence="3" id="KW-0963">Cytoplasm</keyword>
<organism evidence="4 5">
    <name type="scientific">Paracoccus limosus</name>
    <dbReference type="NCBI Taxonomy" id="913252"/>
    <lineage>
        <taxon>Bacteria</taxon>
        <taxon>Pseudomonadati</taxon>
        <taxon>Pseudomonadota</taxon>
        <taxon>Alphaproteobacteria</taxon>
        <taxon>Rhodobacterales</taxon>
        <taxon>Paracoccaceae</taxon>
        <taxon>Paracoccus</taxon>
    </lineage>
</organism>
<dbReference type="GO" id="GO:0005737">
    <property type="term" value="C:cytoplasm"/>
    <property type="evidence" value="ECO:0007669"/>
    <property type="project" value="UniProtKB-SubCell"/>
</dbReference>
<evidence type="ECO:0000256" key="2">
    <source>
        <dbReference type="ARBA" id="ARBA00023186"/>
    </source>
</evidence>
<dbReference type="Proteomes" id="UP000442533">
    <property type="component" value="Unassembled WGS sequence"/>
</dbReference>
<dbReference type="EMBL" id="WMIF01000027">
    <property type="protein sequence ID" value="MTH36034.1"/>
    <property type="molecule type" value="Genomic_DNA"/>
</dbReference>
<dbReference type="PANTHER" id="PTHR33643:SF1">
    <property type="entry name" value="UREASE ACCESSORY PROTEIN D"/>
    <property type="match status" value="1"/>
</dbReference>
<dbReference type="HAMAP" id="MF_01384">
    <property type="entry name" value="UreD"/>
    <property type="match status" value="1"/>
</dbReference>
<dbReference type="AlphaFoldDB" id="A0A844H8A6"/>
<dbReference type="OrthoDB" id="9807968at2"/>
<gene>
    <name evidence="3" type="primary">ureD</name>
    <name evidence="4" type="ORF">GL279_15640</name>
</gene>
<comment type="function">
    <text evidence="3">Required for maturation of urease via the functional incorporation of the urease nickel metallocenter.</text>
</comment>
<dbReference type="InterPro" id="IPR002669">
    <property type="entry name" value="UreD"/>
</dbReference>
<reference evidence="4 5" key="1">
    <citation type="submission" date="2019-11" db="EMBL/GenBank/DDBJ databases">
        <authorList>
            <person name="Dong K."/>
        </authorList>
    </citation>
    <scope>NUCLEOTIDE SEQUENCE [LARGE SCALE GENOMIC DNA]</scope>
    <source>
        <strain evidence="4 5">JCM 17370</strain>
    </source>
</reference>
<protein>
    <recommendedName>
        <fullName evidence="3">Urease accessory protein UreD</fullName>
    </recommendedName>
</protein>
<evidence type="ECO:0000313" key="4">
    <source>
        <dbReference type="EMBL" id="MTH36034.1"/>
    </source>
</evidence>
<dbReference type="PANTHER" id="PTHR33643">
    <property type="entry name" value="UREASE ACCESSORY PROTEIN D"/>
    <property type="match status" value="1"/>
</dbReference>
<dbReference type="Pfam" id="PF01774">
    <property type="entry name" value="UreD"/>
    <property type="match status" value="1"/>
</dbReference>
<comment type="similarity">
    <text evidence="1 3">Belongs to the UreD family.</text>
</comment>